<gene>
    <name evidence="1" type="ORF">ERS852523_03920</name>
</gene>
<protein>
    <submittedName>
        <fullName evidence="1">PHP domain</fullName>
    </submittedName>
</protein>
<proteinExistence type="predicted"/>
<dbReference type="Gene3D" id="3.20.20.140">
    <property type="entry name" value="Metal-dependent hydrolases"/>
    <property type="match status" value="1"/>
</dbReference>
<accession>A0A174TQ31</accession>
<dbReference type="EMBL" id="CZAW01000070">
    <property type="protein sequence ID" value="CUQ08979.1"/>
    <property type="molecule type" value="Genomic_DNA"/>
</dbReference>
<name>A0A174TQ31_9FIRM</name>
<evidence type="ECO:0000313" key="1">
    <source>
        <dbReference type="EMBL" id="CUQ08979.1"/>
    </source>
</evidence>
<dbReference type="AlphaFoldDB" id="A0A174TQ31"/>
<dbReference type="PANTHER" id="PTHR42924">
    <property type="entry name" value="EXONUCLEASE"/>
    <property type="match status" value="1"/>
</dbReference>
<dbReference type="GO" id="GO:0035312">
    <property type="term" value="F:5'-3' DNA exonuclease activity"/>
    <property type="evidence" value="ECO:0007669"/>
    <property type="project" value="TreeGrafter"/>
</dbReference>
<dbReference type="InterPro" id="IPR052018">
    <property type="entry name" value="PHP_domain"/>
</dbReference>
<reference evidence="1 2" key="1">
    <citation type="submission" date="2015-09" db="EMBL/GenBank/DDBJ databases">
        <authorList>
            <consortium name="Pathogen Informatics"/>
        </authorList>
    </citation>
    <scope>NUCLEOTIDE SEQUENCE [LARGE SCALE GENOMIC DNA]</scope>
    <source>
        <strain evidence="1 2">2789STDY5834911</strain>
    </source>
</reference>
<dbReference type="PANTHER" id="PTHR42924:SF3">
    <property type="entry name" value="POLYMERASE_HISTIDINOL PHOSPHATASE N-TERMINAL DOMAIN-CONTAINING PROTEIN"/>
    <property type="match status" value="1"/>
</dbReference>
<dbReference type="GO" id="GO:0004534">
    <property type="term" value="F:5'-3' RNA exonuclease activity"/>
    <property type="evidence" value="ECO:0007669"/>
    <property type="project" value="TreeGrafter"/>
</dbReference>
<sequence>MVEKIDLHIHTSCSDGTINLINEGNSCFAGYDLIAITDHENLFNPREFDFANCKAKFIPGVEICCNYWGAYIEILGYDFEPENENLSDIISYVRNQRILAMDTILKNNNVTDYHIAGNPFRINVQLPYHIDKRKFWKQNEVEYKKIYHSVGAEEVIDAILSAGGIPVLAHPMESLRGYDEESVKKLIGSLGIRHIEFLTPKHTAEEVEMLERIIIYYDLSASIGSDTHKSVLSSIPFEYDLKKRYFMWIQRFL</sequence>
<dbReference type="SUPFAM" id="SSF89550">
    <property type="entry name" value="PHP domain-like"/>
    <property type="match status" value="1"/>
</dbReference>
<dbReference type="InterPro" id="IPR016195">
    <property type="entry name" value="Pol/histidinol_Pase-like"/>
</dbReference>
<organism evidence="1 2">
    <name type="scientific">Blautia wexlerae</name>
    <dbReference type="NCBI Taxonomy" id="418240"/>
    <lineage>
        <taxon>Bacteria</taxon>
        <taxon>Bacillati</taxon>
        <taxon>Bacillota</taxon>
        <taxon>Clostridia</taxon>
        <taxon>Lachnospirales</taxon>
        <taxon>Lachnospiraceae</taxon>
        <taxon>Blautia</taxon>
    </lineage>
</organism>
<evidence type="ECO:0000313" key="2">
    <source>
        <dbReference type="Proteomes" id="UP000095712"/>
    </source>
</evidence>
<dbReference type="Proteomes" id="UP000095712">
    <property type="component" value="Unassembled WGS sequence"/>
</dbReference>